<evidence type="ECO:0000256" key="1">
    <source>
        <dbReference type="SAM" id="SignalP"/>
    </source>
</evidence>
<keyword evidence="1" id="KW-0732">Signal</keyword>
<dbReference type="EMBL" id="BT139640">
    <property type="protein sequence ID" value="AFK39435.1"/>
    <property type="molecule type" value="mRNA"/>
</dbReference>
<dbReference type="AlphaFoldDB" id="I3SGP3"/>
<evidence type="ECO:0000313" key="2">
    <source>
        <dbReference type="EMBL" id="AFK39435.1"/>
    </source>
</evidence>
<sequence length="98" mass="10820">MSCTVTAPVSMRKVMLALLLLPWCSLYTMQRMAWTSSPAHASCLTSPNPIGELSTSALRLIIHKQELGYLLRATHSHPRASSASIGFLSQHTHQVRFS</sequence>
<feature type="chain" id="PRO_5003679247" description="Secreted protein" evidence="1">
    <location>
        <begin position="27"/>
        <end position="98"/>
    </location>
</feature>
<name>I3SGP3_LOTJA</name>
<organism evidence="2">
    <name type="scientific">Lotus japonicus</name>
    <name type="common">Lotus corniculatus var. japonicus</name>
    <dbReference type="NCBI Taxonomy" id="34305"/>
    <lineage>
        <taxon>Eukaryota</taxon>
        <taxon>Viridiplantae</taxon>
        <taxon>Streptophyta</taxon>
        <taxon>Embryophyta</taxon>
        <taxon>Tracheophyta</taxon>
        <taxon>Spermatophyta</taxon>
        <taxon>Magnoliopsida</taxon>
        <taxon>eudicotyledons</taxon>
        <taxon>Gunneridae</taxon>
        <taxon>Pentapetalae</taxon>
        <taxon>rosids</taxon>
        <taxon>fabids</taxon>
        <taxon>Fabales</taxon>
        <taxon>Fabaceae</taxon>
        <taxon>Papilionoideae</taxon>
        <taxon>50 kb inversion clade</taxon>
        <taxon>NPAAA clade</taxon>
        <taxon>Hologalegina</taxon>
        <taxon>robinioid clade</taxon>
        <taxon>Loteae</taxon>
        <taxon>Lotus</taxon>
    </lineage>
</organism>
<accession>I3SGP3</accession>
<feature type="signal peptide" evidence="1">
    <location>
        <begin position="1"/>
        <end position="26"/>
    </location>
</feature>
<reference evidence="2" key="1">
    <citation type="submission" date="2012-05" db="EMBL/GenBank/DDBJ databases">
        <authorList>
            <person name="Krishnakumar V."/>
            <person name="Cheung F."/>
            <person name="Xiao Y."/>
            <person name="Chan A."/>
            <person name="Moskal W.A."/>
            <person name="Town C.D."/>
        </authorList>
    </citation>
    <scope>NUCLEOTIDE SEQUENCE</scope>
</reference>
<protein>
    <recommendedName>
        <fullName evidence="3">Secreted protein</fullName>
    </recommendedName>
</protein>
<evidence type="ECO:0008006" key="3">
    <source>
        <dbReference type="Google" id="ProtNLM"/>
    </source>
</evidence>
<proteinExistence type="evidence at transcript level"/>